<feature type="compositionally biased region" description="Basic and acidic residues" evidence="1">
    <location>
        <begin position="132"/>
        <end position="143"/>
    </location>
</feature>
<accession>A0AAD1TYB7</accession>
<dbReference type="AlphaFoldDB" id="A0AAD1TYB7"/>
<feature type="region of interest" description="Disordered" evidence="1">
    <location>
        <begin position="52"/>
        <end position="92"/>
    </location>
</feature>
<organism evidence="2 3">
    <name type="scientific">Euplotes crassus</name>
    <dbReference type="NCBI Taxonomy" id="5936"/>
    <lineage>
        <taxon>Eukaryota</taxon>
        <taxon>Sar</taxon>
        <taxon>Alveolata</taxon>
        <taxon>Ciliophora</taxon>
        <taxon>Intramacronucleata</taxon>
        <taxon>Spirotrichea</taxon>
        <taxon>Hypotrichia</taxon>
        <taxon>Euplotida</taxon>
        <taxon>Euplotidae</taxon>
        <taxon>Moneuplotes</taxon>
    </lineage>
</organism>
<evidence type="ECO:0000256" key="1">
    <source>
        <dbReference type="SAM" id="MobiDB-lite"/>
    </source>
</evidence>
<proteinExistence type="predicted"/>
<feature type="compositionally biased region" description="Basic and acidic residues" evidence="1">
    <location>
        <begin position="8"/>
        <end position="17"/>
    </location>
</feature>
<dbReference type="EMBL" id="CAMPGE010000005">
    <property type="protein sequence ID" value="CAI2358722.1"/>
    <property type="molecule type" value="Genomic_DNA"/>
</dbReference>
<evidence type="ECO:0000313" key="3">
    <source>
        <dbReference type="Proteomes" id="UP001295684"/>
    </source>
</evidence>
<reference evidence="2" key="1">
    <citation type="submission" date="2023-07" db="EMBL/GenBank/DDBJ databases">
        <authorList>
            <consortium name="AG Swart"/>
            <person name="Singh M."/>
            <person name="Singh A."/>
            <person name="Seah K."/>
            <person name="Emmerich C."/>
        </authorList>
    </citation>
    <scope>NUCLEOTIDE SEQUENCE</scope>
    <source>
        <strain evidence="2">DP1</strain>
    </source>
</reference>
<evidence type="ECO:0000313" key="2">
    <source>
        <dbReference type="EMBL" id="CAI2358722.1"/>
    </source>
</evidence>
<comment type="caution">
    <text evidence="2">The sequence shown here is derived from an EMBL/GenBank/DDBJ whole genome shotgun (WGS) entry which is preliminary data.</text>
</comment>
<feature type="compositionally biased region" description="Basic residues" evidence="1">
    <location>
        <begin position="54"/>
        <end position="73"/>
    </location>
</feature>
<feature type="region of interest" description="Disordered" evidence="1">
    <location>
        <begin position="132"/>
        <end position="184"/>
    </location>
</feature>
<name>A0AAD1TYB7_EUPCR</name>
<feature type="compositionally biased region" description="Basic and acidic residues" evidence="1">
    <location>
        <begin position="170"/>
        <end position="184"/>
    </location>
</feature>
<sequence length="184" mass="21283">MRILMSSRKHEEPLERRYKSRQNKRLDQTISDMNSSHSILNQPKSIYDDEKKAISRKKKKKVRKVKKIKRKTKAKADKAASHGSKNLYNNEIEQDAKSDGLILNQIFDSTMSFKDSTKSYKVIKKNTILEKMTHKDISKNESKRSRKQSNLISGSKSSLKNETRILPFEKPSETDSVGPKEDNV</sequence>
<feature type="region of interest" description="Disordered" evidence="1">
    <location>
        <begin position="1"/>
        <end position="26"/>
    </location>
</feature>
<protein>
    <submittedName>
        <fullName evidence="2">Uncharacterized protein</fullName>
    </submittedName>
</protein>
<keyword evidence="3" id="KW-1185">Reference proteome</keyword>
<gene>
    <name evidence="2" type="ORF">ECRASSUSDP1_LOCUS5</name>
</gene>
<dbReference type="Proteomes" id="UP001295684">
    <property type="component" value="Unassembled WGS sequence"/>
</dbReference>
<feature type="compositionally biased region" description="Polar residues" evidence="1">
    <location>
        <begin position="148"/>
        <end position="160"/>
    </location>
</feature>